<geneLocation type="plasmid" evidence="2 3">
    <name>unnamed_1</name>
</geneLocation>
<evidence type="ECO:0000259" key="1">
    <source>
        <dbReference type="Pfam" id="PF01073"/>
    </source>
</evidence>
<dbReference type="RefSeq" id="WP_244189844.1">
    <property type="nucleotide sequence ID" value="NZ_CP011498.1"/>
</dbReference>
<dbReference type="InterPro" id="IPR036291">
    <property type="entry name" value="NAD(P)-bd_dom_sf"/>
</dbReference>
<evidence type="ECO:0000313" key="2">
    <source>
        <dbReference type="EMBL" id="AKJ15889.1"/>
    </source>
</evidence>
<gene>
    <name evidence="2" type="ORF">ABB07_38885</name>
</gene>
<organism evidence="2 3">
    <name type="scientific">Streptomyces incarnatus</name>
    <dbReference type="NCBI Taxonomy" id="665007"/>
    <lineage>
        <taxon>Bacteria</taxon>
        <taxon>Bacillati</taxon>
        <taxon>Actinomycetota</taxon>
        <taxon>Actinomycetes</taxon>
        <taxon>Kitasatosporales</taxon>
        <taxon>Streptomycetaceae</taxon>
        <taxon>Streptomyces</taxon>
    </lineage>
</organism>
<dbReference type="Gene3D" id="3.40.50.720">
    <property type="entry name" value="NAD(P)-binding Rossmann-like Domain"/>
    <property type="match status" value="1"/>
</dbReference>
<keyword evidence="2" id="KW-0614">Plasmid</keyword>
<keyword evidence="3" id="KW-1185">Reference proteome</keyword>
<name>A0ABM5TYF6_9ACTN</name>
<reference evidence="2 3" key="1">
    <citation type="journal article" date="2015" name="ISME J.">
        <title>Draft Genome Sequence of Streptomyces incarnatus NRRL8089, which Produces the Nucleoside Antibiotic Sinefungin.</title>
        <authorList>
            <person name="Oshima K."/>
            <person name="Hattori M."/>
            <person name="Shimizu H."/>
            <person name="Fukuda K."/>
            <person name="Nemoto M."/>
            <person name="Inagaki K."/>
            <person name="Tamura T."/>
        </authorList>
    </citation>
    <scope>NUCLEOTIDE SEQUENCE [LARGE SCALE GENOMIC DNA]</scope>
    <source>
        <strain evidence="2 3">NRRL 8089</strain>
    </source>
</reference>
<protein>
    <recommendedName>
        <fullName evidence="1">3-beta hydroxysteroid dehydrogenase/isomerase domain-containing protein</fullName>
    </recommendedName>
</protein>
<accession>A0ABM5TYF6</accession>
<dbReference type="PANTHER" id="PTHR48079:SF6">
    <property type="entry name" value="NAD(P)-BINDING DOMAIN-CONTAINING PROTEIN-RELATED"/>
    <property type="match status" value="1"/>
</dbReference>
<feature type="domain" description="3-beta hydroxysteroid dehydrogenase/isomerase" evidence="1">
    <location>
        <begin position="16"/>
        <end position="259"/>
    </location>
</feature>
<dbReference type="EMBL" id="CP011498">
    <property type="protein sequence ID" value="AKJ15889.1"/>
    <property type="molecule type" value="Genomic_DNA"/>
</dbReference>
<proteinExistence type="predicted"/>
<dbReference type="PANTHER" id="PTHR48079">
    <property type="entry name" value="PROTEIN YEEZ"/>
    <property type="match status" value="1"/>
</dbReference>
<dbReference type="InterPro" id="IPR051783">
    <property type="entry name" value="NAD(P)-dependent_oxidoreduct"/>
</dbReference>
<sequence>MTASVRAPRTSRGAVLVVGGTGFVGNAVVRELLSRGGSSAGSDIRVLSSRVVPATSVAGVRHVRADLTRPDTLRGVCEGVTSLLHVASYVGRDEERCEAVNHRGTQALLKEARRAGVERCVYVSTTSVYGTGPHREAREGQLTPHPESAASASRLRAEQAVLDAGGIVLRPHLVYGQGDIWVVPAIARLLARVPYWPADALPRLSMISVNDLARCVVSLVHGRETPHGPDVYHAADPEPVQMDRLLQVMHRTLGLPLPEYTMPVAEHRALTARAMPGLSPHQYALLTQDHWYDSTRLWTAIADDPGPGLEHRFAECRAWYMAHLTRTGVL</sequence>
<evidence type="ECO:0000313" key="3">
    <source>
        <dbReference type="Proteomes" id="UP000035366"/>
    </source>
</evidence>
<dbReference type="Proteomes" id="UP000035366">
    <property type="component" value="Plasmid unnamed_1"/>
</dbReference>
<dbReference type="Pfam" id="PF01073">
    <property type="entry name" value="3Beta_HSD"/>
    <property type="match status" value="1"/>
</dbReference>
<dbReference type="SUPFAM" id="SSF51735">
    <property type="entry name" value="NAD(P)-binding Rossmann-fold domains"/>
    <property type="match status" value="1"/>
</dbReference>
<dbReference type="InterPro" id="IPR002225">
    <property type="entry name" value="3Beta_OHSteriod_DH/Estase"/>
</dbReference>